<evidence type="ECO:0000313" key="2">
    <source>
        <dbReference type="EMBL" id="AAL37264.1"/>
    </source>
</evidence>
<evidence type="ECO:0000259" key="1">
    <source>
        <dbReference type="Pfam" id="PF00881"/>
    </source>
</evidence>
<dbReference type="EMBL" id="AF322966">
    <property type="protein sequence ID" value="AAL37264.1"/>
    <property type="molecule type" value="Genomic_DNA"/>
</dbReference>
<organism evidence="2">
    <name type="scientific">Helicobacter pylori</name>
    <name type="common">Campylobacter pylori</name>
    <dbReference type="NCBI Taxonomy" id="210"/>
    <lineage>
        <taxon>Bacteria</taxon>
        <taxon>Pseudomonadati</taxon>
        <taxon>Campylobacterota</taxon>
        <taxon>Epsilonproteobacteria</taxon>
        <taxon>Campylobacterales</taxon>
        <taxon>Helicobacteraceae</taxon>
        <taxon>Helicobacter</taxon>
    </lineage>
</organism>
<dbReference type="Gene3D" id="3.40.109.10">
    <property type="entry name" value="NADH Oxidase"/>
    <property type="match status" value="1"/>
</dbReference>
<accession>Q8VTQ8</accession>
<gene>
    <name evidence="2" type="primary">frxA</name>
</gene>
<dbReference type="InterPro" id="IPR000415">
    <property type="entry name" value="Nitroreductase-like"/>
</dbReference>
<dbReference type="GO" id="GO:0016491">
    <property type="term" value="F:oxidoreductase activity"/>
    <property type="evidence" value="ECO:0007669"/>
    <property type="project" value="InterPro"/>
</dbReference>
<protein>
    <submittedName>
        <fullName evidence="2">NADPH-flavin oxidoreductase</fullName>
    </submittedName>
</protein>
<reference evidence="2" key="1">
    <citation type="submission" date="2000-11" db="EMBL/GenBank/DDBJ databases">
        <title>Characterization of genes involved in the metronidazole resistance in nine strains of Helicobacter pylori isolated before and after eradication treatment.</title>
        <authorList>
            <person name="Marais A."/>
            <person name="Bilardi C."/>
            <person name="Cantet F."/>
            <person name="Megraud F."/>
        </authorList>
    </citation>
    <scope>NUCLEOTIDE SEQUENCE</scope>
    <source>
        <strain evidence="2">196</strain>
    </source>
</reference>
<dbReference type="InterPro" id="IPR029479">
    <property type="entry name" value="Nitroreductase"/>
</dbReference>
<dbReference type="AlphaFoldDB" id="Q8VTQ8"/>
<feature type="domain" description="Nitroreductase" evidence="1">
    <location>
        <begin position="12"/>
        <end position="71"/>
    </location>
</feature>
<name>Q8VTQ8_HELPX</name>
<sequence length="73" mass="8664">MDREQVIALQHQRFAAKKYDPNRRISQKDWEALVEVGRLAPSSIGLEPWKMLLLKNERMKEDLKPMAWGRFLV</sequence>
<proteinExistence type="predicted"/>
<dbReference type="SUPFAM" id="SSF55469">
    <property type="entry name" value="FMN-dependent nitroreductase-like"/>
    <property type="match status" value="1"/>
</dbReference>
<dbReference type="Pfam" id="PF00881">
    <property type="entry name" value="Nitroreductase"/>
    <property type="match status" value="1"/>
</dbReference>